<name>A0ABT2G179_9BACT</name>
<dbReference type="Gene3D" id="3.40.50.2000">
    <property type="entry name" value="Glycogen Phosphorylase B"/>
    <property type="match status" value="2"/>
</dbReference>
<dbReference type="PANTHER" id="PTHR12526">
    <property type="entry name" value="GLYCOSYLTRANSFERASE"/>
    <property type="match status" value="1"/>
</dbReference>
<dbReference type="EMBL" id="JANWGH010000001">
    <property type="protein sequence ID" value="MCS5489030.1"/>
    <property type="molecule type" value="Genomic_DNA"/>
</dbReference>
<sequence length="445" mass="50471">MKILFTQDALINAGTERSNFELISRFSSDLEVALVYFYPHHELKEVYDRAGIRLFFLNIPERYHLLKGTWRLIQLIRKEKPDLVVSSLWRADIMSRLACWFTNTPLVGTLVNDSYAPLAWKDKKGWKHQVVYWLDRLTSGIPFHWISNAQALVDSHVKTLGIDREKITVVYRGRMIPELVWNGIGERGKGNGEKGIENRDNVLKEQKDNNKTASAFQELGDKSDIQGKSLAVTGLTVTIRNFISYGRLLERKGFQDAIRAFAAVIKKYPDCTLTIFGDGPYRLELESLIQKLDLQNSVFLPGKIPNPIDALINGYNPKTNVTLSGVEGSFPCASNKDCQLTAHCFLFPSWYEGFSGALVEAMMAGIPIIASEIPMNLEAVESNKSALIFPVCDNKALEKQMLFAIENPEFMYHLGQEARNQAIKRFDIEKIAKQYEETLINLAKK</sequence>
<dbReference type="PANTHER" id="PTHR12526:SF630">
    <property type="entry name" value="GLYCOSYLTRANSFERASE"/>
    <property type="match status" value="1"/>
</dbReference>
<protein>
    <submittedName>
        <fullName evidence="3">Glycosyltransferase family 4 protein</fullName>
    </submittedName>
</protein>
<dbReference type="InterPro" id="IPR028098">
    <property type="entry name" value="Glyco_trans_4-like_N"/>
</dbReference>
<reference evidence="3 4" key="1">
    <citation type="submission" date="2022-08" db="EMBL/GenBank/DDBJ databases">
        <title>Algoriphagus sp. CAU 1643 isolated from mud.</title>
        <authorList>
            <person name="Kim W."/>
        </authorList>
    </citation>
    <scope>NUCLEOTIDE SEQUENCE [LARGE SCALE GENOMIC DNA]</scope>
    <source>
        <strain evidence="3 4">CAU 1643</strain>
    </source>
</reference>
<gene>
    <name evidence="3" type="ORF">NY014_01230</name>
</gene>
<dbReference type="InterPro" id="IPR001296">
    <property type="entry name" value="Glyco_trans_1"/>
</dbReference>
<evidence type="ECO:0000259" key="1">
    <source>
        <dbReference type="Pfam" id="PF00534"/>
    </source>
</evidence>
<evidence type="ECO:0000313" key="4">
    <source>
        <dbReference type="Proteomes" id="UP001206788"/>
    </source>
</evidence>
<evidence type="ECO:0000313" key="3">
    <source>
        <dbReference type="EMBL" id="MCS5489030.1"/>
    </source>
</evidence>
<dbReference type="Pfam" id="PF13439">
    <property type="entry name" value="Glyco_transf_4"/>
    <property type="match status" value="1"/>
</dbReference>
<dbReference type="CDD" id="cd03801">
    <property type="entry name" value="GT4_PimA-like"/>
    <property type="match status" value="1"/>
</dbReference>
<dbReference type="Pfam" id="PF00534">
    <property type="entry name" value="Glycos_transf_1"/>
    <property type="match status" value="2"/>
</dbReference>
<feature type="domain" description="Glycosyl transferase family 1" evidence="1">
    <location>
        <begin position="338"/>
        <end position="420"/>
    </location>
</feature>
<dbReference type="Proteomes" id="UP001206788">
    <property type="component" value="Unassembled WGS sequence"/>
</dbReference>
<dbReference type="RefSeq" id="WP_259412706.1">
    <property type="nucleotide sequence ID" value="NZ_JANWGH010000001.1"/>
</dbReference>
<keyword evidence="4" id="KW-1185">Reference proteome</keyword>
<evidence type="ECO:0000259" key="2">
    <source>
        <dbReference type="Pfam" id="PF13439"/>
    </source>
</evidence>
<proteinExistence type="predicted"/>
<comment type="caution">
    <text evidence="3">The sequence shown here is derived from an EMBL/GenBank/DDBJ whole genome shotgun (WGS) entry which is preliminary data.</text>
</comment>
<accession>A0ABT2G179</accession>
<organism evidence="3 4">
    <name type="scientific">Algoriphagus limi</name>
    <dbReference type="NCBI Taxonomy" id="2975273"/>
    <lineage>
        <taxon>Bacteria</taxon>
        <taxon>Pseudomonadati</taxon>
        <taxon>Bacteroidota</taxon>
        <taxon>Cytophagia</taxon>
        <taxon>Cytophagales</taxon>
        <taxon>Cyclobacteriaceae</taxon>
        <taxon>Algoriphagus</taxon>
    </lineage>
</organism>
<feature type="domain" description="Glycosyl transferase family 1" evidence="1">
    <location>
        <begin position="242"/>
        <end position="312"/>
    </location>
</feature>
<dbReference type="SUPFAM" id="SSF53756">
    <property type="entry name" value="UDP-Glycosyltransferase/glycogen phosphorylase"/>
    <property type="match status" value="1"/>
</dbReference>
<feature type="domain" description="Glycosyltransferase subfamily 4-like N-terminal" evidence="2">
    <location>
        <begin position="14"/>
        <end position="173"/>
    </location>
</feature>